<feature type="region of interest" description="Disordered" evidence="1">
    <location>
        <begin position="69"/>
        <end position="107"/>
    </location>
</feature>
<reference evidence="2" key="2">
    <citation type="journal article" date="2015" name="Data Brief">
        <title>Shoot transcriptome of the giant reed, Arundo donax.</title>
        <authorList>
            <person name="Barrero R.A."/>
            <person name="Guerrero F.D."/>
            <person name="Moolhuijzen P."/>
            <person name="Goolsby J.A."/>
            <person name="Tidwell J."/>
            <person name="Bellgard S.E."/>
            <person name="Bellgard M.I."/>
        </authorList>
    </citation>
    <scope>NUCLEOTIDE SEQUENCE</scope>
    <source>
        <tissue evidence="2">Shoot tissue taken approximately 20 cm above the soil surface</tissue>
    </source>
</reference>
<evidence type="ECO:0000313" key="2">
    <source>
        <dbReference type="EMBL" id="JAD44167.1"/>
    </source>
</evidence>
<organism evidence="2">
    <name type="scientific">Arundo donax</name>
    <name type="common">Giant reed</name>
    <name type="synonym">Donax arundinaceus</name>
    <dbReference type="NCBI Taxonomy" id="35708"/>
    <lineage>
        <taxon>Eukaryota</taxon>
        <taxon>Viridiplantae</taxon>
        <taxon>Streptophyta</taxon>
        <taxon>Embryophyta</taxon>
        <taxon>Tracheophyta</taxon>
        <taxon>Spermatophyta</taxon>
        <taxon>Magnoliopsida</taxon>
        <taxon>Liliopsida</taxon>
        <taxon>Poales</taxon>
        <taxon>Poaceae</taxon>
        <taxon>PACMAD clade</taxon>
        <taxon>Arundinoideae</taxon>
        <taxon>Arundineae</taxon>
        <taxon>Arundo</taxon>
    </lineage>
</organism>
<protein>
    <submittedName>
        <fullName evidence="2">Uncharacterized protein</fullName>
    </submittedName>
</protein>
<name>A0A0A9AAU9_ARUDO</name>
<feature type="compositionally biased region" description="Gly residues" evidence="1">
    <location>
        <begin position="74"/>
        <end position="83"/>
    </location>
</feature>
<sequence>MPKLNNLLIWPHYERDTDPKILTFTLATHIKARISRSPYKRITQKRQKVLDKWRTEDCSGMGWSWDPWEAASGRGPGGSASGDGHGRELRYGDLGASVGGAGEGRSL</sequence>
<dbReference type="EMBL" id="GBRH01253728">
    <property type="protein sequence ID" value="JAD44167.1"/>
    <property type="molecule type" value="Transcribed_RNA"/>
</dbReference>
<reference evidence="2" key="1">
    <citation type="submission" date="2014-09" db="EMBL/GenBank/DDBJ databases">
        <authorList>
            <person name="Magalhaes I.L.F."/>
            <person name="Oliveira U."/>
            <person name="Santos F.R."/>
            <person name="Vidigal T.H.D.A."/>
            <person name="Brescovit A.D."/>
            <person name="Santos A.J."/>
        </authorList>
    </citation>
    <scope>NUCLEOTIDE SEQUENCE</scope>
    <source>
        <tissue evidence="2">Shoot tissue taken approximately 20 cm above the soil surface</tissue>
    </source>
</reference>
<dbReference type="AlphaFoldDB" id="A0A0A9AAU9"/>
<evidence type="ECO:0000256" key="1">
    <source>
        <dbReference type="SAM" id="MobiDB-lite"/>
    </source>
</evidence>
<proteinExistence type="predicted"/>
<accession>A0A0A9AAU9</accession>
<feature type="compositionally biased region" description="Gly residues" evidence="1">
    <location>
        <begin position="97"/>
        <end position="107"/>
    </location>
</feature>